<dbReference type="EMBL" id="FOFD01000002">
    <property type="protein sequence ID" value="SEQ46737.1"/>
    <property type="molecule type" value="Genomic_DNA"/>
</dbReference>
<dbReference type="Pfam" id="PF24368">
    <property type="entry name" value="DUF7524"/>
    <property type="match status" value="1"/>
</dbReference>
<dbReference type="OrthoDB" id="282430at2157"/>
<dbReference type="AlphaFoldDB" id="A0A1H9G9E1"/>
<dbReference type="STRING" id="1186196.SAMN04489841_1818"/>
<evidence type="ECO:0000256" key="1">
    <source>
        <dbReference type="SAM" id="Phobius"/>
    </source>
</evidence>
<dbReference type="Proteomes" id="UP000199114">
    <property type="component" value="Unassembled WGS sequence"/>
</dbReference>
<evidence type="ECO:0000313" key="2">
    <source>
        <dbReference type="EMBL" id="SEQ46737.1"/>
    </source>
</evidence>
<dbReference type="InterPro" id="IPR055946">
    <property type="entry name" value="DUF7524"/>
</dbReference>
<reference evidence="3" key="1">
    <citation type="submission" date="2016-10" db="EMBL/GenBank/DDBJ databases">
        <authorList>
            <person name="Varghese N."/>
            <person name="Submissions S."/>
        </authorList>
    </citation>
    <scope>NUCLEOTIDE SEQUENCE [LARGE SCALE GENOMIC DNA]</scope>
    <source>
        <strain evidence="3">DSM 25055</strain>
    </source>
</reference>
<gene>
    <name evidence="2" type="ORF">SAMN04489841_1818</name>
</gene>
<keyword evidence="1" id="KW-1133">Transmembrane helix</keyword>
<proteinExistence type="predicted"/>
<keyword evidence="1" id="KW-0812">Transmembrane</keyword>
<dbReference type="RefSeq" id="WP_090616648.1">
    <property type="nucleotide sequence ID" value="NZ_FOFD01000002.1"/>
</dbReference>
<keyword evidence="1" id="KW-0472">Membrane</keyword>
<organism evidence="2 3">
    <name type="scientific">Natrinema salaciae</name>
    <dbReference type="NCBI Taxonomy" id="1186196"/>
    <lineage>
        <taxon>Archaea</taxon>
        <taxon>Methanobacteriati</taxon>
        <taxon>Methanobacteriota</taxon>
        <taxon>Stenosarchaea group</taxon>
        <taxon>Halobacteria</taxon>
        <taxon>Halobacteriales</taxon>
        <taxon>Natrialbaceae</taxon>
        <taxon>Natrinema</taxon>
    </lineage>
</organism>
<evidence type="ECO:0000313" key="3">
    <source>
        <dbReference type="Proteomes" id="UP000199114"/>
    </source>
</evidence>
<protein>
    <submittedName>
        <fullName evidence="2">Uncharacterized protein</fullName>
    </submittedName>
</protein>
<feature type="transmembrane region" description="Helical" evidence="1">
    <location>
        <begin position="175"/>
        <end position="195"/>
    </location>
</feature>
<accession>A0A1H9G9E1</accession>
<name>A0A1H9G9E1_9EURY</name>
<feature type="transmembrane region" description="Helical" evidence="1">
    <location>
        <begin position="148"/>
        <end position="169"/>
    </location>
</feature>
<keyword evidence="3" id="KW-1185">Reference proteome</keyword>
<sequence length="196" mass="19958">MSGTEVTVHVNRRAADALEVATDALETSESFALHLTGHETPAHVHCRLDGDLERIASVDGSNHYVEPDAVTAVPVTVDTDAVDAPVDGRLEVLTGYGSESVSIAVTVVPGPPGVDVDERLAEPRRPDPDPTPLERILDRVSAVSGLDAGALAVLALGVVAVGIAAVTTATIGGPVATAGIAVVVAGLLVALFLLVR</sequence>